<proteinExistence type="predicted"/>
<dbReference type="AlphaFoldDB" id="A0A0C9Z4A3"/>
<feature type="non-terminal residue" evidence="1">
    <location>
        <position position="1"/>
    </location>
</feature>
<evidence type="ECO:0000313" key="1">
    <source>
        <dbReference type="EMBL" id="KIK32255.1"/>
    </source>
</evidence>
<protein>
    <recommendedName>
        <fullName evidence="3">Reverse transcriptase zinc-binding domain-containing protein</fullName>
    </recommendedName>
</protein>
<evidence type="ECO:0000313" key="2">
    <source>
        <dbReference type="Proteomes" id="UP000054485"/>
    </source>
</evidence>
<keyword evidence="2" id="KW-1185">Reference proteome</keyword>
<gene>
    <name evidence="1" type="ORF">CY34DRAFT_101892</name>
</gene>
<dbReference type="EMBL" id="KN836316">
    <property type="protein sequence ID" value="KIK32255.1"/>
    <property type="molecule type" value="Genomic_DNA"/>
</dbReference>
<dbReference type="InParanoid" id="A0A0C9Z4A3"/>
<evidence type="ECO:0008006" key="3">
    <source>
        <dbReference type="Google" id="ProtNLM"/>
    </source>
</evidence>
<dbReference type="HOGENOM" id="CLU_146165_1_0_1"/>
<dbReference type="OrthoDB" id="2650954at2759"/>
<reference evidence="1 2" key="1">
    <citation type="submission" date="2014-04" db="EMBL/GenBank/DDBJ databases">
        <authorList>
            <consortium name="DOE Joint Genome Institute"/>
            <person name="Kuo A."/>
            <person name="Ruytinx J."/>
            <person name="Rineau F."/>
            <person name="Colpaert J."/>
            <person name="Kohler A."/>
            <person name="Nagy L.G."/>
            <person name="Floudas D."/>
            <person name="Copeland A."/>
            <person name="Barry K.W."/>
            <person name="Cichocki N."/>
            <person name="Veneault-Fourrey C."/>
            <person name="LaButti K."/>
            <person name="Lindquist E.A."/>
            <person name="Lipzen A."/>
            <person name="Lundell T."/>
            <person name="Morin E."/>
            <person name="Murat C."/>
            <person name="Sun H."/>
            <person name="Tunlid A."/>
            <person name="Henrissat B."/>
            <person name="Grigoriev I.V."/>
            <person name="Hibbett D.S."/>
            <person name="Martin F."/>
            <person name="Nordberg H.P."/>
            <person name="Cantor M.N."/>
            <person name="Hua S.X."/>
        </authorList>
    </citation>
    <scope>NUCLEOTIDE SEQUENCE [LARGE SCALE GENOMIC DNA]</scope>
    <source>
        <strain evidence="1 2">UH-Slu-Lm8-n1</strain>
    </source>
</reference>
<accession>A0A0C9Z4A3</accession>
<name>A0A0C9Z4A3_9AGAM</name>
<dbReference type="Proteomes" id="UP000054485">
    <property type="component" value="Unassembled WGS sequence"/>
</dbReference>
<sequence length="89" mass="10414">HLHRINKAEDPYCPHCLNTEESVHHFLLECTHYLRQRHTIQNELGHDTSSIPHLLTDTEAIKHLVKYVNDTKCLKNTFGEVPTTRKCKN</sequence>
<organism evidence="1 2">
    <name type="scientific">Suillus luteus UH-Slu-Lm8-n1</name>
    <dbReference type="NCBI Taxonomy" id="930992"/>
    <lineage>
        <taxon>Eukaryota</taxon>
        <taxon>Fungi</taxon>
        <taxon>Dikarya</taxon>
        <taxon>Basidiomycota</taxon>
        <taxon>Agaricomycotina</taxon>
        <taxon>Agaricomycetes</taxon>
        <taxon>Agaricomycetidae</taxon>
        <taxon>Boletales</taxon>
        <taxon>Suillineae</taxon>
        <taxon>Suillaceae</taxon>
        <taxon>Suillus</taxon>
    </lineage>
</organism>
<reference evidence="2" key="2">
    <citation type="submission" date="2015-01" db="EMBL/GenBank/DDBJ databases">
        <title>Evolutionary Origins and Diversification of the Mycorrhizal Mutualists.</title>
        <authorList>
            <consortium name="DOE Joint Genome Institute"/>
            <consortium name="Mycorrhizal Genomics Consortium"/>
            <person name="Kohler A."/>
            <person name="Kuo A."/>
            <person name="Nagy L.G."/>
            <person name="Floudas D."/>
            <person name="Copeland A."/>
            <person name="Barry K.W."/>
            <person name="Cichocki N."/>
            <person name="Veneault-Fourrey C."/>
            <person name="LaButti K."/>
            <person name="Lindquist E.A."/>
            <person name="Lipzen A."/>
            <person name="Lundell T."/>
            <person name="Morin E."/>
            <person name="Murat C."/>
            <person name="Riley R."/>
            <person name="Ohm R."/>
            <person name="Sun H."/>
            <person name="Tunlid A."/>
            <person name="Henrissat B."/>
            <person name="Grigoriev I.V."/>
            <person name="Hibbett D.S."/>
            <person name="Martin F."/>
        </authorList>
    </citation>
    <scope>NUCLEOTIDE SEQUENCE [LARGE SCALE GENOMIC DNA]</scope>
    <source>
        <strain evidence="2">UH-Slu-Lm8-n1</strain>
    </source>
</reference>